<dbReference type="AlphaFoldDB" id="A0A4R8MBX5"/>
<reference evidence="2 3" key="1">
    <citation type="submission" date="2019-03" db="EMBL/GenBank/DDBJ databases">
        <title>Genomic Encyclopedia of Type Strains, Phase IV (KMG-IV): sequencing the most valuable type-strain genomes for metagenomic binning, comparative biology and taxonomic classification.</title>
        <authorList>
            <person name="Goeker M."/>
        </authorList>
    </citation>
    <scope>NUCLEOTIDE SEQUENCE [LARGE SCALE GENOMIC DNA]</scope>
    <source>
        <strain evidence="2 3">DSM 25964</strain>
    </source>
</reference>
<dbReference type="InterPro" id="IPR036388">
    <property type="entry name" value="WH-like_DNA-bd_sf"/>
</dbReference>
<dbReference type="SUPFAM" id="SSF53067">
    <property type="entry name" value="Actin-like ATPase domain"/>
    <property type="match status" value="1"/>
</dbReference>
<sequence length="396" mass="42862">MRIRAINAEKMGLSNRLTLINLIRTNPGVSRRELSRLAGLDPSTVTKIITSLLDKGLVVEQGVRDADQPGRKSIMLRVSRDAAVCLAAEVGVESTRIAAGYLDASFEVLEEFPTPSDQDSFFRVFAERMESVRSPAGAREFCALSFAVPGMVEWGSNILKHLPHMGWKDVNLGENLRRTLPWLDLPVFAANEAKLSLIAEMFRNPGISRLHSGIYVYLSQGVGGAVLVGDKIIHGAGNTAGELGHMVIDASGPLCHCGSRGCFETFVSIDRVVKNYEERKEPLPGRNFREKFRLLLDRSSSGDGAASDVLEEMKEYLAIGLSNLANILNPDFIMLGGVGSIFPSAFIRSVSDAVTARALGPAGAELLFTRASLGIESAALEGATLMAMNHHIKKVI</sequence>
<comment type="similarity">
    <text evidence="1">Belongs to the ROK (NagC/XylR) family.</text>
</comment>
<dbReference type="Pfam" id="PF00480">
    <property type="entry name" value="ROK"/>
    <property type="match status" value="1"/>
</dbReference>
<proteinExistence type="inferred from homology"/>
<dbReference type="InterPro" id="IPR000600">
    <property type="entry name" value="ROK"/>
</dbReference>
<dbReference type="Gene3D" id="3.30.420.40">
    <property type="match status" value="2"/>
</dbReference>
<dbReference type="PANTHER" id="PTHR18964:SF110">
    <property type="entry name" value="TRANSCRIPTIONAL REGULATOR, XYLR-RELATED"/>
    <property type="match status" value="1"/>
</dbReference>
<dbReference type="OrthoDB" id="9795247at2"/>
<dbReference type="PANTHER" id="PTHR18964">
    <property type="entry name" value="ROK (REPRESSOR, ORF, KINASE) FAMILY"/>
    <property type="match status" value="1"/>
</dbReference>
<keyword evidence="3" id="KW-1185">Reference proteome</keyword>
<dbReference type="Gene3D" id="1.10.10.10">
    <property type="entry name" value="Winged helix-like DNA-binding domain superfamily/Winged helix DNA-binding domain"/>
    <property type="match status" value="1"/>
</dbReference>
<dbReference type="EMBL" id="SORI01000005">
    <property type="protein sequence ID" value="TDY61677.1"/>
    <property type="molecule type" value="Genomic_DNA"/>
</dbReference>
<dbReference type="InterPro" id="IPR043129">
    <property type="entry name" value="ATPase_NBD"/>
</dbReference>
<evidence type="ECO:0000256" key="1">
    <source>
        <dbReference type="ARBA" id="ARBA00006479"/>
    </source>
</evidence>
<dbReference type="InterPro" id="IPR036390">
    <property type="entry name" value="WH_DNA-bd_sf"/>
</dbReference>
<accession>A0A4R8MBX5</accession>
<dbReference type="PROSITE" id="PS01125">
    <property type="entry name" value="ROK"/>
    <property type="match status" value="1"/>
</dbReference>
<dbReference type="Proteomes" id="UP000295066">
    <property type="component" value="Unassembled WGS sequence"/>
</dbReference>
<protein>
    <submittedName>
        <fullName evidence="2">MarR family transcriptional regulator</fullName>
    </submittedName>
</protein>
<dbReference type="RefSeq" id="WP_133957124.1">
    <property type="nucleotide sequence ID" value="NZ_SORI01000005.1"/>
</dbReference>
<name>A0A4R8MBX5_9BACT</name>
<gene>
    <name evidence="2" type="ORF">C8D99_10590</name>
</gene>
<evidence type="ECO:0000313" key="2">
    <source>
        <dbReference type="EMBL" id="TDY61677.1"/>
    </source>
</evidence>
<organism evidence="2 3">
    <name type="scientific">Aminivibrio pyruvatiphilus</name>
    <dbReference type="NCBI Taxonomy" id="1005740"/>
    <lineage>
        <taxon>Bacteria</taxon>
        <taxon>Thermotogati</taxon>
        <taxon>Synergistota</taxon>
        <taxon>Synergistia</taxon>
        <taxon>Synergistales</taxon>
        <taxon>Aminobacteriaceae</taxon>
        <taxon>Aminivibrio</taxon>
    </lineage>
</organism>
<dbReference type="Pfam" id="PF13412">
    <property type="entry name" value="HTH_24"/>
    <property type="match status" value="1"/>
</dbReference>
<dbReference type="SUPFAM" id="SSF46785">
    <property type="entry name" value="Winged helix' DNA-binding domain"/>
    <property type="match status" value="1"/>
</dbReference>
<dbReference type="InterPro" id="IPR049874">
    <property type="entry name" value="ROK_cs"/>
</dbReference>
<comment type="caution">
    <text evidence="2">The sequence shown here is derived from an EMBL/GenBank/DDBJ whole genome shotgun (WGS) entry which is preliminary data.</text>
</comment>
<evidence type="ECO:0000313" key="3">
    <source>
        <dbReference type="Proteomes" id="UP000295066"/>
    </source>
</evidence>